<evidence type="ECO:0000313" key="7">
    <source>
        <dbReference type="EMBL" id="PWL19486.1"/>
    </source>
</evidence>
<gene>
    <name evidence="7" type="ORF">DKP76_02770</name>
</gene>
<dbReference type="GO" id="GO:0016887">
    <property type="term" value="F:ATP hydrolysis activity"/>
    <property type="evidence" value="ECO:0007669"/>
    <property type="project" value="InterPro"/>
</dbReference>
<dbReference type="InterPro" id="IPR003593">
    <property type="entry name" value="AAA+_ATPase"/>
</dbReference>
<comment type="caution">
    <text evidence="7">The sequence shown here is derived from an EMBL/GenBank/DDBJ whole genome shotgun (WGS) entry which is preliminary data.</text>
</comment>
<evidence type="ECO:0000313" key="8">
    <source>
        <dbReference type="Proteomes" id="UP000245865"/>
    </source>
</evidence>
<evidence type="ECO:0000259" key="6">
    <source>
        <dbReference type="PROSITE" id="PS50893"/>
    </source>
</evidence>
<proteinExistence type="inferred from homology"/>
<keyword evidence="3" id="KW-0813">Transport</keyword>
<comment type="subcellular location">
    <subcellularLocation>
        <location evidence="1">Cell inner membrane</location>
    </subcellularLocation>
</comment>
<dbReference type="Gene3D" id="2.40.50.100">
    <property type="match status" value="1"/>
</dbReference>
<evidence type="ECO:0000256" key="3">
    <source>
        <dbReference type="ARBA" id="ARBA00022448"/>
    </source>
</evidence>
<dbReference type="InterPro" id="IPR050093">
    <property type="entry name" value="ABC_SmlMolc_Importer"/>
</dbReference>
<dbReference type="PROSITE" id="PS50893">
    <property type="entry name" value="ABC_TRANSPORTER_2"/>
    <property type="match status" value="1"/>
</dbReference>
<dbReference type="Pfam" id="PF08402">
    <property type="entry name" value="TOBE_2"/>
    <property type="match status" value="1"/>
</dbReference>
<organism evidence="7 8">
    <name type="scientific">Falsochrobactrum shanghaiense</name>
    <dbReference type="NCBI Taxonomy" id="2201899"/>
    <lineage>
        <taxon>Bacteria</taxon>
        <taxon>Pseudomonadati</taxon>
        <taxon>Pseudomonadota</taxon>
        <taxon>Alphaproteobacteria</taxon>
        <taxon>Hyphomicrobiales</taxon>
        <taxon>Brucellaceae</taxon>
        <taxon>Falsochrobactrum</taxon>
    </lineage>
</organism>
<dbReference type="GO" id="GO:0043190">
    <property type="term" value="C:ATP-binding cassette (ABC) transporter complex"/>
    <property type="evidence" value="ECO:0007669"/>
    <property type="project" value="InterPro"/>
</dbReference>
<feature type="domain" description="ABC transporter" evidence="6">
    <location>
        <begin position="8"/>
        <end position="238"/>
    </location>
</feature>
<dbReference type="EMBL" id="QGDB01000001">
    <property type="protein sequence ID" value="PWL19486.1"/>
    <property type="molecule type" value="Genomic_DNA"/>
</dbReference>
<dbReference type="Gene3D" id="3.40.50.300">
    <property type="entry name" value="P-loop containing nucleotide triphosphate hydrolases"/>
    <property type="match status" value="1"/>
</dbReference>
<keyword evidence="8" id="KW-1185">Reference proteome</keyword>
<dbReference type="GO" id="GO:0005524">
    <property type="term" value="F:ATP binding"/>
    <property type="evidence" value="ECO:0007669"/>
    <property type="project" value="UniProtKB-KW"/>
</dbReference>
<evidence type="ECO:0000256" key="2">
    <source>
        <dbReference type="ARBA" id="ARBA00005417"/>
    </source>
</evidence>
<dbReference type="InterPro" id="IPR017871">
    <property type="entry name" value="ABC_transporter-like_CS"/>
</dbReference>
<dbReference type="Pfam" id="PF00005">
    <property type="entry name" value="ABC_tran"/>
    <property type="match status" value="1"/>
</dbReference>
<dbReference type="InterPro" id="IPR013611">
    <property type="entry name" value="Transp-assoc_OB_typ2"/>
</dbReference>
<name>A0A316JDG4_9HYPH</name>
<dbReference type="OrthoDB" id="9802264at2"/>
<dbReference type="SUPFAM" id="SSF52540">
    <property type="entry name" value="P-loop containing nucleoside triphosphate hydrolases"/>
    <property type="match status" value="1"/>
</dbReference>
<keyword evidence="5 7" id="KW-0067">ATP-binding</keyword>
<dbReference type="SUPFAM" id="SSF50331">
    <property type="entry name" value="MOP-like"/>
    <property type="match status" value="1"/>
</dbReference>
<dbReference type="PANTHER" id="PTHR42781">
    <property type="entry name" value="SPERMIDINE/PUTRESCINE IMPORT ATP-BINDING PROTEIN POTA"/>
    <property type="match status" value="1"/>
</dbReference>
<dbReference type="FunFam" id="3.40.50.300:FF:000133">
    <property type="entry name" value="Spermidine/putrescine import ATP-binding protein PotA"/>
    <property type="match status" value="1"/>
</dbReference>
<dbReference type="GO" id="GO:0015847">
    <property type="term" value="P:putrescine transport"/>
    <property type="evidence" value="ECO:0007669"/>
    <property type="project" value="UniProtKB-ARBA"/>
</dbReference>
<dbReference type="InterPro" id="IPR008995">
    <property type="entry name" value="Mo/tungstate-bd_C_term_dom"/>
</dbReference>
<reference evidence="7 8" key="1">
    <citation type="submission" date="2018-05" db="EMBL/GenBank/DDBJ databases">
        <title>Comparative genomic sequence analysis between strain HN4 and CCM 8460T (Falsochrobactrum ovis) will provide more evidence to prove that HN4 is a new species of Falsochrobactrum.</title>
        <authorList>
            <person name="Lyu W."/>
            <person name="Sun L."/>
            <person name="Yao L."/>
        </authorList>
    </citation>
    <scope>NUCLEOTIDE SEQUENCE [LARGE SCALE GENOMIC DNA]</scope>
    <source>
        <strain evidence="7 8">HN4</strain>
    </source>
</reference>
<dbReference type="Proteomes" id="UP000245865">
    <property type="component" value="Unassembled WGS sequence"/>
</dbReference>
<dbReference type="RefSeq" id="WP_109704874.1">
    <property type="nucleotide sequence ID" value="NZ_QGDB01000001.1"/>
</dbReference>
<accession>A0A316JDG4</accession>
<dbReference type="InterPro" id="IPR027417">
    <property type="entry name" value="P-loop_NTPase"/>
</dbReference>
<protein>
    <submittedName>
        <fullName evidence="7">Fe3+/spermidine/putrescine ABC transporter ATP-binding protein</fullName>
    </submittedName>
</protein>
<evidence type="ECO:0000256" key="5">
    <source>
        <dbReference type="ARBA" id="ARBA00022840"/>
    </source>
</evidence>
<dbReference type="PROSITE" id="PS00211">
    <property type="entry name" value="ABC_TRANSPORTER_1"/>
    <property type="match status" value="1"/>
</dbReference>
<dbReference type="InterPro" id="IPR003439">
    <property type="entry name" value="ABC_transporter-like_ATP-bd"/>
</dbReference>
<keyword evidence="4" id="KW-0547">Nucleotide-binding</keyword>
<sequence>MSTSPVSVQLEGIGRDFGTFTALHDIDLHVKAGDFVSLLGPSGCGKTTTLRLIAGFDSPSRGRIHIGGKDITDLPPNRRKLGMVFQNYALFPHMSVAENIGFGLRMAGVAKAEITAKVKRMLDMIHLDQHGDRMPSQLSGGQQQRVAIARSLVTEPSVLLLDEPMGALDKNLRHSMQTELRQMQQNFQITTILVTHDQDEALTMSDKVVVMESGYIRQMGTPEQVYDRPLNSFVANFLGISNNLPAAVTGTARDGMAPIELRLPGTSPVQTSALARGLNGDVILSIRPERIGISTDPLSPDEQTVSVAGTVVNHVFRGAYHDYSISVGPDAPPITVFEQARIEEKRPCWSVGSRVWVNWPAKAHTVFAANM</sequence>
<dbReference type="SMART" id="SM00382">
    <property type="entry name" value="AAA"/>
    <property type="match status" value="1"/>
</dbReference>
<evidence type="ECO:0000256" key="4">
    <source>
        <dbReference type="ARBA" id="ARBA00022741"/>
    </source>
</evidence>
<comment type="similarity">
    <text evidence="2">Belongs to the ABC transporter superfamily.</text>
</comment>
<dbReference type="PANTHER" id="PTHR42781:SF4">
    <property type="entry name" value="SPERMIDINE_PUTRESCINE IMPORT ATP-BINDING PROTEIN POTA"/>
    <property type="match status" value="1"/>
</dbReference>
<dbReference type="GO" id="GO:0022857">
    <property type="term" value="F:transmembrane transporter activity"/>
    <property type="evidence" value="ECO:0007669"/>
    <property type="project" value="InterPro"/>
</dbReference>
<evidence type="ECO:0000256" key="1">
    <source>
        <dbReference type="ARBA" id="ARBA00004533"/>
    </source>
</evidence>
<dbReference type="AlphaFoldDB" id="A0A316JDG4"/>